<accession>A0ABZ0IFD0</accession>
<dbReference type="PANTHER" id="PTHR23407:SF1">
    <property type="entry name" value="5-FORMYLTETRAHYDROFOLATE CYCLO-LIGASE"/>
    <property type="match status" value="1"/>
</dbReference>
<reference evidence="5 6" key="1">
    <citation type="submission" date="2023-10" db="EMBL/GenBank/DDBJ databases">
        <title>Two novel species belonging to the OM43/NOR5 clade.</title>
        <authorList>
            <person name="Park M."/>
        </authorList>
    </citation>
    <scope>NUCLEOTIDE SEQUENCE [LARGE SCALE GENOMIC DNA]</scope>
    <source>
        <strain evidence="5 6">IMCC45268</strain>
    </source>
</reference>
<name>A0ABZ0IFD0_9GAMM</name>
<dbReference type="PIRSF" id="PIRSF006806">
    <property type="entry name" value="FTHF_cligase"/>
    <property type="match status" value="1"/>
</dbReference>
<dbReference type="GO" id="GO:0030272">
    <property type="term" value="F:5-formyltetrahydrofolate cyclo-ligase activity"/>
    <property type="evidence" value="ECO:0007669"/>
    <property type="project" value="UniProtKB-EC"/>
</dbReference>
<keyword evidence="6" id="KW-1185">Reference proteome</keyword>
<protein>
    <recommendedName>
        <fullName evidence="4">5-formyltetrahydrofolate cyclo-ligase</fullName>
        <ecNumber evidence="4">6.3.3.2</ecNumber>
    </recommendedName>
</protein>
<evidence type="ECO:0000256" key="4">
    <source>
        <dbReference type="RuleBase" id="RU361279"/>
    </source>
</evidence>
<dbReference type="EC" id="6.3.3.2" evidence="4"/>
<organism evidence="5 6">
    <name type="scientific">Congregibacter brevis</name>
    <dbReference type="NCBI Taxonomy" id="3081201"/>
    <lineage>
        <taxon>Bacteria</taxon>
        <taxon>Pseudomonadati</taxon>
        <taxon>Pseudomonadota</taxon>
        <taxon>Gammaproteobacteria</taxon>
        <taxon>Cellvibrionales</taxon>
        <taxon>Halieaceae</taxon>
        <taxon>Congregibacter</taxon>
    </lineage>
</organism>
<dbReference type="NCBIfam" id="TIGR02727">
    <property type="entry name" value="MTHFS_bact"/>
    <property type="match status" value="1"/>
</dbReference>
<keyword evidence="3 4" id="KW-0067">ATP-binding</keyword>
<dbReference type="InterPro" id="IPR037171">
    <property type="entry name" value="NagB/RpiA_transferase-like"/>
</dbReference>
<keyword evidence="5" id="KW-0436">Ligase</keyword>
<evidence type="ECO:0000256" key="3">
    <source>
        <dbReference type="ARBA" id="ARBA00022840"/>
    </source>
</evidence>
<keyword evidence="2 4" id="KW-0547">Nucleotide-binding</keyword>
<dbReference type="Gene3D" id="3.40.50.10420">
    <property type="entry name" value="NagB/RpiA/CoA transferase-like"/>
    <property type="match status" value="1"/>
</dbReference>
<keyword evidence="4" id="KW-0460">Magnesium</keyword>
<dbReference type="InterPro" id="IPR024185">
    <property type="entry name" value="FTHF_cligase-like_sf"/>
</dbReference>
<keyword evidence="4" id="KW-0479">Metal-binding</keyword>
<evidence type="ECO:0000256" key="1">
    <source>
        <dbReference type="ARBA" id="ARBA00010638"/>
    </source>
</evidence>
<sequence>MTSPLPQQAAEQVAVHLRADDLWAAKHLALYLVNDGELDPSYIAQAAWRAGKHVYLPVITSSGMRFCEWRATDTLRLNRFGIGEPQGQPCEATRLEIIFLPTVGWSAAGFRLGMGGGYYDRFLGGEEVVTAKRIGLAYDCQRDDSLENLRETWDQPLDGILTETGLRRFDTRAGD</sequence>
<dbReference type="Pfam" id="PF01812">
    <property type="entry name" value="5-FTHF_cyc-lig"/>
    <property type="match status" value="1"/>
</dbReference>
<dbReference type="InterPro" id="IPR002698">
    <property type="entry name" value="FTHF_cligase"/>
</dbReference>
<gene>
    <name evidence="5" type="ORF">R0137_02985</name>
</gene>
<dbReference type="PANTHER" id="PTHR23407">
    <property type="entry name" value="ATPASE INHIBITOR/5-FORMYLTETRAHYDROFOLATE CYCLO-LIGASE"/>
    <property type="match status" value="1"/>
</dbReference>
<comment type="similarity">
    <text evidence="1 4">Belongs to the 5-formyltetrahydrofolate cyclo-ligase family.</text>
</comment>
<evidence type="ECO:0000256" key="2">
    <source>
        <dbReference type="ARBA" id="ARBA00022741"/>
    </source>
</evidence>
<evidence type="ECO:0000313" key="5">
    <source>
        <dbReference type="EMBL" id="WOJ97544.1"/>
    </source>
</evidence>
<dbReference type="RefSeq" id="WP_407328432.1">
    <property type="nucleotide sequence ID" value="NZ_CP136865.1"/>
</dbReference>
<comment type="cofactor">
    <cofactor evidence="4">
        <name>Mg(2+)</name>
        <dbReference type="ChEBI" id="CHEBI:18420"/>
    </cofactor>
</comment>
<dbReference type="Proteomes" id="UP001626549">
    <property type="component" value="Chromosome"/>
</dbReference>
<proteinExistence type="inferred from homology"/>
<dbReference type="SUPFAM" id="SSF100950">
    <property type="entry name" value="NagB/RpiA/CoA transferase-like"/>
    <property type="match status" value="1"/>
</dbReference>
<comment type="catalytic activity">
    <reaction evidence="4">
        <text>(6S)-5-formyl-5,6,7,8-tetrahydrofolate + ATP = (6R)-5,10-methenyltetrahydrofolate + ADP + phosphate</text>
        <dbReference type="Rhea" id="RHEA:10488"/>
        <dbReference type="ChEBI" id="CHEBI:30616"/>
        <dbReference type="ChEBI" id="CHEBI:43474"/>
        <dbReference type="ChEBI" id="CHEBI:57455"/>
        <dbReference type="ChEBI" id="CHEBI:57457"/>
        <dbReference type="ChEBI" id="CHEBI:456216"/>
        <dbReference type="EC" id="6.3.3.2"/>
    </reaction>
</comment>
<evidence type="ECO:0000313" key="6">
    <source>
        <dbReference type="Proteomes" id="UP001626549"/>
    </source>
</evidence>
<dbReference type="EMBL" id="CP136865">
    <property type="protein sequence ID" value="WOJ97544.1"/>
    <property type="molecule type" value="Genomic_DNA"/>
</dbReference>